<proteinExistence type="inferred from homology"/>
<dbReference type="SUPFAM" id="SSF51621">
    <property type="entry name" value="Phosphoenolpyruvate/pyruvate domain"/>
    <property type="match status" value="1"/>
</dbReference>
<sequence>MKASLKKDPMIGTFMKIPNSDVVHILAQAGFDFIICDMEHAQITENDMRSIVDASRISNIPLIIRYPDPNPGTLNRFLEMGVTGIQRPRVSTIGQVREFYNMMYFPPKGKRSFGNANFNAKYGEVSIQQHIENENQRLISIAQFESKDIEGSIEDYMEFIDVAFIGPVDLTIDLGCPGDYNNSAFLEKLKEIEDAARKTDTLLGAFAGNMNECKHYLEKGYQYIALSGDITLLKNSAKSLIAEVKRS</sequence>
<dbReference type="Gene3D" id="3.20.20.60">
    <property type="entry name" value="Phosphoenolpyruvate-binding domains"/>
    <property type="match status" value="1"/>
</dbReference>
<dbReference type="PANTHER" id="PTHR30502:SF0">
    <property type="entry name" value="PHOSPHOENOLPYRUVATE CARBOXYLASE FAMILY PROTEIN"/>
    <property type="match status" value="1"/>
</dbReference>
<dbReference type="InterPro" id="IPR015813">
    <property type="entry name" value="Pyrv/PenolPyrv_kinase-like_dom"/>
</dbReference>
<dbReference type="InterPro" id="IPR050251">
    <property type="entry name" value="HpcH-HpaI_aldolase"/>
</dbReference>
<accession>A0ABU8F531</accession>
<dbReference type="GO" id="GO:0016829">
    <property type="term" value="F:lyase activity"/>
    <property type="evidence" value="ECO:0007669"/>
    <property type="project" value="UniProtKB-KW"/>
</dbReference>
<evidence type="ECO:0000259" key="4">
    <source>
        <dbReference type="Pfam" id="PF03328"/>
    </source>
</evidence>
<protein>
    <submittedName>
        <fullName evidence="5">Aldolase/citrate lyase family protein</fullName>
    </submittedName>
</protein>
<evidence type="ECO:0000256" key="3">
    <source>
        <dbReference type="ARBA" id="ARBA00023239"/>
    </source>
</evidence>
<gene>
    <name evidence="5" type="ORF">WAX74_10465</name>
</gene>
<dbReference type="RefSeq" id="WP_336497618.1">
    <property type="nucleotide sequence ID" value="NZ_JBAWSY010000006.1"/>
</dbReference>
<dbReference type="PANTHER" id="PTHR30502">
    <property type="entry name" value="2-KETO-3-DEOXY-L-RHAMNONATE ALDOLASE"/>
    <property type="match status" value="1"/>
</dbReference>
<comment type="similarity">
    <text evidence="1">Belongs to the HpcH/HpaI aldolase family.</text>
</comment>
<reference evidence="5 6" key="1">
    <citation type="submission" date="2024-01" db="EMBL/GenBank/DDBJ databases">
        <title>Seven novel Bacillus-like species.</title>
        <authorList>
            <person name="Liu G."/>
        </authorList>
    </citation>
    <scope>NUCLEOTIDE SEQUENCE [LARGE SCALE GENOMIC DNA]</scope>
    <source>
        <strain evidence="5 6">FJAT-51614</strain>
    </source>
</reference>
<organism evidence="5 6">
    <name type="scientific">Psychrobacillus mangrovi</name>
    <dbReference type="NCBI Taxonomy" id="3117745"/>
    <lineage>
        <taxon>Bacteria</taxon>
        <taxon>Bacillati</taxon>
        <taxon>Bacillota</taxon>
        <taxon>Bacilli</taxon>
        <taxon>Bacillales</taxon>
        <taxon>Bacillaceae</taxon>
        <taxon>Psychrobacillus</taxon>
    </lineage>
</organism>
<keyword evidence="2" id="KW-0479">Metal-binding</keyword>
<evidence type="ECO:0000313" key="5">
    <source>
        <dbReference type="EMBL" id="MEI4770060.1"/>
    </source>
</evidence>
<keyword evidence="3 5" id="KW-0456">Lyase</keyword>
<evidence type="ECO:0000256" key="2">
    <source>
        <dbReference type="ARBA" id="ARBA00022723"/>
    </source>
</evidence>
<dbReference type="InterPro" id="IPR040442">
    <property type="entry name" value="Pyrv_kinase-like_dom_sf"/>
</dbReference>
<name>A0ABU8F531_9BACI</name>
<keyword evidence="6" id="KW-1185">Reference proteome</keyword>
<evidence type="ECO:0000313" key="6">
    <source>
        <dbReference type="Proteomes" id="UP001364890"/>
    </source>
</evidence>
<comment type="caution">
    <text evidence="5">The sequence shown here is derived from an EMBL/GenBank/DDBJ whole genome shotgun (WGS) entry which is preliminary data.</text>
</comment>
<feature type="domain" description="HpcH/HpaI aldolase/citrate lyase" evidence="4">
    <location>
        <begin position="11"/>
        <end position="234"/>
    </location>
</feature>
<dbReference type="InterPro" id="IPR005000">
    <property type="entry name" value="Aldolase/citrate-lyase_domain"/>
</dbReference>
<dbReference type="EMBL" id="JBAWSY010000006">
    <property type="protein sequence ID" value="MEI4770060.1"/>
    <property type="molecule type" value="Genomic_DNA"/>
</dbReference>
<dbReference type="Proteomes" id="UP001364890">
    <property type="component" value="Unassembled WGS sequence"/>
</dbReference>
<evidence type="ECO:0000256" key="1">
    <source>
        <dbReference type="ARBA" id="ARBA00005568"/>
    </source>
</evidence>
<dbReference type="Pfam" id="PF03328">
    <property type="entry name" value="HpcH_HpaI"/>
    <property type="match status" value="1"/>
</dbReference>